<comment type="caution">
    <text evidence="1">The sequence shown here is derived from an EMBL/GenBank/DDBJ whole genome shotgun (WGS) entry which is preliminary data.</text>
</comment>
<dbReference type="EMBL" id="JBHUPB010000015">
    <property type="protein sequence ID" value="MFD2969717.1"/>
    <property type="molecule type" value="Genomic_DNA"/>
</dbReference>
<dbReference type="Pfam" id="PF14091">
    <property type="entry name" value="DUF4269"/>
    <property type="match status" value="1"/>
</dbReference>
<dbReference type="RefSeq" id="WP_320183211.1">
    <property type="nucleotide sequence ID" value="NZ_CP138332.1"/>
</dbReference>
<name>A0ABW6BK98_9SPHI</name>
<dbReference type="InterPro" id="IPR025365">
    <property type="entry name" value="DUF4269"/>
</dbReference>
<sequence>MHAVRLDKFDNIEYLNVGTEQQQIVYGLLREARLFDLLAPYDPLLVGTIPIDIAIASSDLDIICYASDLEEFCRFAQQHFSWRESFQLSKSIINMVPTILVHFMLAGFEVELFAQDVPSKLQNGYRHMIIEYEILSHHDENFRQQILALKVAGVKTEPAFAQLLGLKGDPYEGLLNYKNV</sequence>
<reference evidence="2" key="1">
    <citation type="journal article" date="2019" name="Int. J. Syst. Evol. Microbiol.">
        <title>The Global Catalogue of Microorganisms (GCM) 10K type strain sequencing project: providing services to taxonomists for standard genome sequencing and annotation.</title>
        <authorList>
            <consortium name="The Broad Institute Genomics Platform"/>
            <consortium name="The Broad Institute Genome Sequencing Center for Infectious Disease"/>
            <person name="Wu L."/>
            <person name="Ma J."/>
        </authorList>
    </citation>
    <scope>NUCLEOTIDE SEQUENCE [LARGE SCALE GENOMIC DNA]</scope>
    <source>
        <strain evidence="2">KCTC 22814</strain>
    </source>
</reference>
<evidence type="ECO:0000313" key="1">
    <source>
        <dbReference type="EMBL" id="MFD2969717.1"/>
    </source>
</evidence>
<dbReference type="Proteomes" id="UP001597525">
    <property type="component" value="Unassembled WGS sequence"/>
</dbReference>
<evidence type="ECO:0000313" key="2">
    <source>
        <dbReference type="Proteomes" id="UP001597525"/>
    </source>
</evidence>
<accession>A0ABW6BK98</accession>
<gene>
    <name evidence="1" type="ORF">ACFS7Y_20165</name>
</gene>
<protein>
    <submittedName>
        <fullName evidence="1">DUF4269 domain-containing protein</fullName>
    </submittedName>
</protein>
<organism evidence="1 2">
    <name type="scientific">Sphingobacterium bambusae</name>
    <dbReference type="NCBI Taxonomy" id="662858"/>
    <lineage>
        <taxon>Bacteria</taxon>
        <taxon>Pseudomonadati</taxon>
        <taxon>Bacteroidota</taxon>
        <taxon>Sphingobacteriia</taxon>
        <taxon>Sphingobacteriales</taxon>
        <taxon>Sphingobacteriaceae</taxon>
        <taxon>Sphingobacterium</taxon>
    </lineage>
</organism>
<proteinExistence type="predicted"/>
<keyword evidence="2" id="KW-1185">Reference proteome</keyword>